<dbReference type="CDD" id="cd05793">
    <property type="entry name" value="S1_IF1A"/>
    <property type="match status" value="1"/>
</dbReference>
<dbReference type="GO" id="GO:0003723">
    <property type="term" value="F:RNA binding"/>
    <property type="evidence" value="ECO:0007669"/>
    <property type="project" value="InterPro"/>
</dbReference>
<dbReference type="HAMAP" id="MF_00216">
    <property type="entry name" value="aIF_1A"/>
    <property type="match status" value="1"/>
</dbReference>
<dbReference type="InterPro" id="IPR006196">
    <property type="entry name" value="RNA-binding_domain_S1_IF1"/>
</dbReference>
<organism evidence="3">
    <name type="scientific">Klosneuvirus KNV1</name>
    <dbReference type="NCBI Taxonomy" id="1977640"/>
    <lineage>
        <taxon>Viruses</taxon>
        <taxon>Varidnaviria</taxon>
        <taxon>Bamfordvirae</taxon>
        <taxon>Nucleocytoviricota</taxon>
        <taxon>Megaviricetes</taxon>
        <taxon>Imitervirales</taxon>
        <taxon>Mimiviridae</taxon>
        <taxon>Klosneuvirinae</taxon>
        <taxon>Klosneuvirus</taxon>
    </lineage>
</organism>
<name>A0A1V0SIS3_9VIRU</name>
<reference evidence="3" key="1">
    <citation type="journal article" date="2017" name="Science">
        <title>Giant viruses with an expanded complement of translation system components.</title>
        <authorList>
            <person name="Schulz F."/>
            <person name="Yutin N."/>
            <person name="Ivanova N.N."/>
            <person name="Ortega D.R."/>
            <person name="Lee T.K."/>
            <person name="Vierheilig J."/>
            <person name="Daims H."/>
            <person name="Horn M."/>
            <person name="Wagner M."/>
            <person name="Jensen G.J."/>
            <person name="Kyrpides N.C."/>
            <person name="Koonin E.V."/>
            <person name="Woyke T."/>
        </authorList>
    </citation>
    <scope>NUCLEOTIDE SEQUENCE</scope>
    <source>
        <strain evidence="3">KNV1</strain>
    </source>
</reference>
<feature type="compositionally biased region" description="Acidic residues" evidence="1">
    <location>
        <begin position="173"/>
        <end position="185"/>
    </location>
</feature>
<feature type="region of interest" description="Disordered" evidence="1">
    <location>
        <begin position="1"/>
        <end position="25"/>
    </location>
</feature>
<feature type="domain" description="S1-like" evidence="2">
    <location>
        <begin position="27"/>
        <end position="99"/>
    </location>
</feature>
<dbReference type="PROSITE" id="PS50832">
    <property type="entry name" value="S1_IF1_TYPE"/>
    <property type="match status" value="1"/>
</dbReference>
<dbReference type="InterPro" id="IPR012340">
    <property type="entry name" value="NA-bd_OB-fold"/>
</dbReference>
<evidence type="ECO:0000313" key="3">
    <source>
        <dbReference type="EMBL" id="ARF11620.1"/>
    </source>
</evidence>
<feature type="compositionally biased region" description="Acidic residues" evidence="1">
    <location>
        <begin position="143"/>
        <end position="158"/>
    </location>
</feature>
<sequence length="185" mass="21051">MPKNITGGNRHKKAKNKPKQEEVQQNKRVELAGENQIYALVKSRSGGTRLQVECSDGQKRSAIIPGKFYKKVWMNAGDIILCELKDADINSCYVIYKYTPKEANVLKSQGHINFEVMQEVDEKQGFKFTENTVSPQQRNLDLNDIDDSMSLESEDNEPEEKQSKDKSHHSSEEAESEDSIDIDDL</sequence>
<feature type="region of interest" description="Disordered" evidence="1">
    <location>
        <begin position="136"/>
        <end position="185"/>
    </location>
</feature>
<keyword evidence="3" id="KW-0396">Initiation factor</keyword>
<dbReference type="Gene3D" id="2.40.50.140">
    <property type="entry name" value="Nucleic acid-binding proteins"/>
    <property type="match status" value="1"/>
</dbReference>
<dbReference type="SUPFAM" id="SSF50249">
    <property type="entry name" value="Nucleic acid-binding proteins"/>
    <property type="match status" value="1"/>
</dbReference>
<dbReference type="Pfam" id="PF01176">
    <property type="entry name" value="eIF-1a"/>
    <property type="match status" value="1"/>
</dbReference>
<gene>
    <name evidence="3" type="ORF">Klosneuvirus_2_56</name>
</gene>
<dbReference type="InterPro" id="IPR001253">
    <property type="entry name" value="TIF_eIF-1A"/>
</dbReference>
<dbReference type="PANTHER" id="PTHR21668">
    <property type="entry name" value="EIF-1A"/>
    <property type="match status" value="1"/>
</dbReference>
<feature type="compositionally biased region" description="Basic and acidic residues" evidence="1">
    <location>
        <begin position="159"/>
        <end position="172"/>
    </location>
</feature>
<accession>A0A1V0SIS3</accession>
<evidence type="ECO:0000256" key="1">
    <source>
        <dbReference type="SAM" id="MobiDB-lite"/>
    </source>
</evidence>
<dbReference type="SMART" id="SM00652">
    <property type="entry name" value="eIF1a"/>
    <property type="match status" value="1"/>
</dbReference>
<keyword evidence="3" id="KW-0648">Protein biosynthesis</keyword>
<protein>
    <submittedName>
        <fullName evidence="3">Translation initiation factor 1A / IF-1</fullName>
    </submittedName>
</protein>
<dbReference type="EMBL" id="KY684109">
    <property type="protein sequence ID" value="ARF11620.1"/>
    <property type="molecule type" value="Genomic_DNA"/>
</dbReference>
<evidence type="ECO:0000259" key="2">
    <source>
        <dbReference type="PROSITE" id="PS50832"/>
    </source>
</evidence>
<proteinExistence type="inferred from homology"/>